<protein>
    <submittedName>
        <fullName evidence="2">Uncharacterized protein</fullName>
    </submittedName>
</protein>
<reference evidence="2" key="1">
    <citation type="submission" date="2018-11" db="EMBL/GenBank/DDBJ databases">
        <authorList>
            <person name="Grassa J C."/>
        </authorList>
    </citation>
    <scope>NUCLEOTIDE SEQUENCE [LARGE SCALE GENOMIC DNA]</scope>
</reference>
<organism evidence="2 3">
    <name type="scientific">Cannabis sativa</name>
    <name type="common">Hemp</name>
    <name type="synonym">Marijuana</name>
    <dbReference type="NCBI Taxonomy" id="3483"/>
    <lineage>
        <taxon>Eukaryota</taxon>
        <taxon>Viridiplantae</taxon>
        <taxon>Streptophyta</taxon>
        <taxon>Embryophyta</taxon>
        <taxon>Tracheophyta</taxon>
        <taxon>Spermatophyta</taxon>
        <taxon>Magnoliopsida</taxon>
        <taxon>eudicotyledons</taxon>
        <taxon>Gunneridae</taxon>
        <taxon>Pentapetalae</taxon>
        <taxon>rosids</taxon>
        <taxon>fabids</taxon>
        <taxon>Rosales</taxon>
        <taxon>Cannabaceae</taxon>
        <taxon>Cannabis</taxon>
    </lineage>
</organism>
<dbReference type="Proteomes" id="UP000596661">
    <property type="component" value="Chromosome 9"/>
</dbReference>
<dbReference type="Gene3D" id="3.10.10.10">
    <property type="entry name" value="HIV Type 1 Reverse Transcriptase, subunit A, domain 1"/>
    <property type="match status" value="1"/>
</dbReference>
<accession>A0A803QD82</accession>
<sequence>MVWEGNNFEARISSQQSVGVIRKDELDPQILVERVIEPKEEVEEANSNVLAWSHADMTGISLHAIFHALNINPNTKPIRQKQRPLDPTRLEAVKTKVDKFTNIDFLREALYPAWLPNPISVPKPNRTLSNHAVITALGQEEGNVQLQVYYSSHDSLKKQVVVADDLGDQVKVLEKKVIILEDERCFAIESFEESNFTVNVGESVSGEASGVEGYNLEHPNIRPSIHEAPPGESKGREETLIDVTGLQDHL</sequence>
<evidence type="ECO:0000313" key="2">
    <source>
        <dbReference type="EnsemblPlants" id="cds.evm.model.09.1055"/>
    </source>
</evidence>
<reference evidence="2" key="2">
    <citation type="submission" date="2021-03" db="UniProtKB">
        <authorList>
            <consortium name="EnsemblPlants"/>
        </authorList>
    </citation>
    <scope>IDENTIFICATION</scope>
</reference>
<dbReference type="EMBL" id="UZAU01000750">
    <property type="status" value="NOT_ANNOTATED_CDS"/>
    <property type="molecule type" value="Genomic_DNA"/>
</dbReference>
<dbReference type="InterPro" id="IPR043502">
    <property type="entry name" value="DNA/RNA_pol_sf"/>
</dbReference>
<dbReference type="AlphaFoldDB" id="A0A803QD82"/>
<dbReference type="SUPFAM" id="SSF56672">
    <property type="entry name" value="DNA/RNA polymerases"/>
    <property type="match status" value="1"/>
</dbReference>
<evidence type="ECO:0000256" key="1">
    <source>
        <dbReference type="SAM" id="MobiDB-lite"/>
    </source>
</evidence>
<proteinExistence type="predicted"/>
<evidence type="ECO:0000313" key="3">
    <source>
        <dbReference type="Proteomes" id="UP000596661"/>
    </source>
</evidence>
<keyword evidence="3" id="KW-1185">Reference proteome</keyword>
<feature type="region of interest" description="Disordered" evidence="1">
    <location>
        <begin position="209"/>
        <end position="237"/>
    </location>
</feature>
<dbReference type="Gramene" id="evm.model.09.1055">
    <property type="protein sequence ID" value="cds.evm.model.09.1055"/>
    <property type="gene ID" value="evm.TU.09.1055"/>
</dbReference>
<name>A0A803QD82_CANSA</name>
<dbReference type="EnsemblPlants" id="evm.model.09.1055">
    <property type="protein sequence ID" value="cds.evm.model.09.1055"/>
    <property type="gene ID" value="evm.TU.09.1055"/>
</dbReference>